<proteinExistence type="inferred from homology"/>
<feature type="domain" description="Pirin N-terminal" evidence="4">
    <location>
        <begin position="12"/>
        <end position="118"/>
    </location>
</feature>
<dbReference type="PANTHER" id="PTHR43212">
    <property type="entry name" value="QUERCETIN 2,3-DIOXYGENASE"/>
    <property type="match status" value="1"/>
</dbReference>
<name>A0A9Q9FG63_9FIRM</name>
<dbReference type="InterPro" id="IPR003829">
    <property type="entry name" value="Pirin_N_dom"/>
</dbReference>
<comment type="cofactor">
    <cofactor evidence="2">
        <name>Fe cation</name>
        <dbReference type="ChEBI" id="CHEBI:24875"/>
    </cofactor>
    <text evidence="2">Binds 1 Fe cation per subunit.</text>
</comment>
<dbReference type="RefSeq" id="WP_212725263.1">
    <property type="nucleotide sequence ID" value="NZ_CP071249.1"/>
</dbReference>
<keyword evidence="2" id="KW-0408">Iron</keyword>
<dbReference type="GO" id="GO:0046872">
    <property type="term" value="F:metal ion binding"/>
    <property type="evidence" value="ECO:0007669"/>
    <property type="project" value="UniProtKB-KW"/>
</dbReference>
<dbReference type="InterPro" id="IPR041602">
    <property type="entry name" value="Quercetinase_C"/>
</dbReference>
<evidence type="ECO:0000313" key="6">
    <source>
        <dbReference type="EMBL" id="UUF05202.1"/>
    </source>
</evidence>
<dbReference type="PANTHER" id="PTHR43212:SF3">
    <property type="entry name" value="QUERCETIN 2,3-DIOXYGENASE"/>
    <property type="match status" value="1"/>
</dbReference>
<dbReference type="SUPFAM" id="SSF51182">
    <property type="entry name" value="RmlC-like cupins"/>
    <property type="match status" value="1"/>
</dbReference>
<dbReference type="Proteomes" id="UP001058072">
    <property type="component" value="Chromosome"/>
</dbReference>
<evidence type="ECO:0000259" key="4">
    <source>
        <dbReference type="Pfam" id="PF02678"/>
    </source>
</evidence>
<dbReference type="Gene3D" id="2.60.120.10">
    <property type="entry name" value="Jelly Rolls"/>
    <property type="match status" value="2"/>
</dbReference>
<keyword evidence="8" id="KW-1185">Reference proteome</keyword>
<dbReference type="EMBL" id="CP071250">
    <property type="protein sequence ID" value="UUF09342.1"/>
    <property type="molecule type" value="Genomic_DNA"/>
</dbReference>
<dbReference type="Pfam" id="PF02678">
    <property type="entry name" value="Pirin"/>
    <property type="match status" value="1"/>
</dbReference>
<dbReference type="InterPro" id="IPR012093">
    <property type="entry name" value="Pirin"/>
</dbReference>
<dbReference type="InterPro" id="IPR014710">
    <property type="entry name" value="RmlC-like_jellyroll"/>
</dbReference>
<evidence type="ECO:0000313" key="7">
    <source>
        <dbReference type="EMBL" id="UUF09342.1"/>
    </source>
</evidence>
<gene>
    <name evidence="6" type="ORF">J0J69_08865</name>
    <name evidence="7" type="ORF">J0J70_05115</name>
</gene>
<evidence type="ECO:0000313" key="8">
    <source>
        <dbReference type="Proteomes" id="UP001058016"/>
    </source>
</evidence>
<dbReference type="EMBL" id="CP071249">
    <property type="protein sequence ID" value="UUF05202.1"/>
    <property type="molecule type" value="Genomic_DNA"/>
</dbReference>
<evidence type="ECO:0000259" key="5">
    <source>
        <dbReference type="Pfam" id="PF17954"/>
    </source>
</evidence>
<feature type="binding site" evidence="2">
    <location>
        <position position="59"/>
    </location>
    <ligand>
        <name>Fe cation</name>
        <dbReference type="ChEBI" id="CHEBI:24875"/>
    </ligand>
</feature>
<feature type="binding site" evidence="2">
    <location>
        <position position="57"/>
    </location>
    <ligand>
        <name>Fe cation</name>
        <dbReference type="ChEBI" id="CHEBI:24875"/>
    </ligand>
</feature>
<dbReference type="PIRSF" id="PIRSF006232">
    <property type="entry name" value="Pirin"/>
    <property type="match status" value="1"/>
</dbReference>
<feature type="binding site" evidence="2">
    <location>
        <position position="101"/>
    </location>
    <ligand>
        <name>Fe cation</name>
        <dbReference type="ChEBI" id="CHEBI:24875"/>
    </ligand>
</feature>
<comment type="similarity">
    <text evidence="1 3">Belongs to the pirin family.</text>
</comment>
<dbReference type="Pfam" id="PF17954">
    <property type="entry name" value="Pirin_C_2"/>
    <property type="match status" value="1"/>
</dbReference>
<dbReference type="AlphaFoldDB" id="A0A9Q9FG63"/>
<dbReference type="Proteomes" id="UP001058016">
    <property type="component" value="Chromosome"/>
</dbReference>
<sequence length="237" mass="27390">MLRKLDHRYMGGAVYDWLETTYHFSFADYYNEANINFGVLRVLNDDIIAPHTGFDTHPHKDMEIITYVIEGELTHKDSMGNVGVLKRGQMQYMSAGTGITHSEYNNTDIPLRLLQIWIVPDKRGHQPTYGEYHFDWEARHNQWLHMVSDIHEDAPITINQDVNIYTILLDEGNIADINVAFGRQAYLMQIEGFSTVNEIAVKEKDALEIIEDNIHIEATHTSHFIVIDMPKSSHPYM</sequence>
<evidence type="ECO:0000256" key="2">
    <source>
        <dbReference type="PIRSR" id="PIRSR006232-1"/>
    </source>
</evidence>
<feature type="binding site" evidence="2">
    <location>
        <position position="103"/>
    </location>
    <ligand>
        <name>Fe cation</name>
        <dbReference type="ChEBI" id="CHEBI:24875"/>
    </ligand>
</feature>
<evidence type="ECO:0000256" key="1">
    <source>
        <dbReference type="ARBA" id="ARBA00008416"/>
    </source>
</evidence>
<dbReference type="InterPro" id="IPR011051">
    <property type="entry name" value="RmlC_Cupin_sf"/>
</dbReference>
<protein>
    <submittedName>
        <fullName evidence="7">Pirin family protein</fullName>
    </submittedName>
</protein>
<keyword evidence="2" id="KW-0479">Metal-binding</keyword>
<feature type="domain" description="Quercetin 2,3-dioxygenase C-terminal cupin" evidence="5">
    <location>
        <begin position="147"/>
        <end position="229"/>
    </location>
</feature>
<accession>A0A9Q9FG63</accession>
<organism evidence="7 9">
    <name type="scientific">Turicibacter bilis</name>
    <dbReference type="NCBI Taxonomy" id="2735723"/>
    <lineage>
        <taxon>Bacteria</taxon>
        <taxon>Bacillati</taxon>
        <taxon>Bacillota</taxon>
        <taxon>Erysipelotrichia</taxon>
        <taxon>Erysipelotrichales</taxon>
        <taxon>Turicibacteraceae</taxon>
        <taxon>Turicibacter</taxon>
    </lineage>
</organism>
<evidence type="ECO:0000313" key="9">
    <source>
        <dbReference type="Proteomes" id="UP001058072"/>
    </source>
</evidence>
<evidence type="ECO:0000256" key="3">
    <source>
        <dbReference type="RuleBase" id="RU003457"/>
    </source>
</evidence>
<reference evidence="7 8" key="1">
    <citation type="submission" date="2021-03" db="EMBL/GenBank/DDBJ databases">
        <title>Comparative Genomics and Metabolomics in the genus Turicibacter.</title>
        <authorList>
            <person name="Maki J."/>
            <person name="Looft T."/>
        </authorList>
    </citation>
    <scope>NUCLEOTIDE SEQUENCE</scope>
    <source>
        <strain evidence="7">ISU324</strain>
        <strain evidence="6 8">MMM721</strain>
    </source>
</reference>
<dbReference type="CDD" id="cd02910">
    <property type="entry name" value="cupin_Yhhw_N"/>
    <property type="match status" value="1"/>
</dbReference>